<dbReference type="PaxDb" id="4097-A0A1S3XCS9"/>
<evidence type="ECO:0000313" key="1">
    <source>
        <dbReference type="Proteomes" id="UP000790787"/>
    </source>
</evidence>
<dbReference type="Proteomes" id="UP000790787">
    <property type="component" value="Chromosome 15"/>
</dbReference>
<evidence type="ECO:0000313" key="2">
    <source>
        <dbReference type="RefSeq" id="XP_016437553.2"/>
    </source>
</evidence>
<dbReference type="GeneID" id="107763580"/>
<protein>
    <submittedName>
        <fullName evidence="2">Uncharacterized protein LOC107763580</fullName>
    </submittedName>
</protein>
<reference evidence="2" key="2">
    <citation type="submission" date="2025-08" db="UniProtKB">
        <authorList>
            <consortium name="RefSeq"/>
        </authorList>
    </citation>
    <scope>IDENTIFICATION</scope>
    <source>
        <tissue evidence="2">Leaf</tissue>
    </source>
</reference>
<dbReference type="RefSeq" id="XP_016437553.2">
    <property type="nucleotide sequence ID" value="XM_016582067.2"/>
</dbReference>
<reference evidence="1" key="1">
    <citation type="journal article" date="2014" name="Nat. Commun.">
        <title>The tobacco genome sequence and its comparison with those of tomato and potato.</title>
        <authorList>
            <person name="Sierro N."/>
            <person name="Battey J.N."/>
            <person name="Ouadi S."/>
            <person name="Bakaher N."/>
            <person name="Bovet L."/>
            <person name="Willig A."/>
            <person name="Goepfert S."/>
            <person name="Peitsch M.C."/>
            <person name="Ivanov N.V."/>
        </authorList>
    </citation>
    <scope>NUCLEOTIDE SEQUENCE [LARGE SCALE GENOMIC DNA]</scope>
</reference>
<dbReference type="OMA" id="RENANPK"/>
<organism evidence="1 2">
    <name type="scientific">Nicotiana tabacum</name>
    <name type="common">Common tobacco</name>
    <dbReference type="NCBI Taxonomy" id="4097"/>
    <lineage>
        <taxon>Eukaryota</taxon>
        <taxon>Viridiplantae</taxon>
        <taxon>Streptophyta</taxon>
        <taxon>Embryophyta</taxon>
        <taxon>Tracheophyta</taxon>
        <taxon>Spermatophyta</taxon>
        <taxon>Magnoliopsida</taxon>
        <taxon>eudicotyledons</taxon>
        <taxon>Gunneridae</taxon>
        <taxon>Pentapetalae</taxon>
        <taxon>asterids</taxon>
        <taxon>lamiids</taxon>
        <taxon>Solanales</taxon>
        <taxon>Solanaceae</taxon>
        <taxon>Nicotianoideae</taxon>
        <taxon>Nicotianeae</taxon>
        <taxon>Nicotiana</taxon>
    </lineage>
</organism>
<sequence length="1330" mass="145257">MVKRRREETEPETLYNTVFVDTNLDTHLALIVSYSDYVSDLKEKIVFEHLRCFPEKRELKISSVKVKRKGHYYHLPDSMLVTSVFEGIKKGWFLSVDASSCDQGLLRITYLQTGADYLLPSDSFKAMAKQEVFDTNEPDPAHGNLASSSIVKHKDVAKAVGEFKSVKPMDVSQELSCRAGPVAKKRKMKHTEDMVNHLVTDTHASKHGIGNDDSDYKIVGNDTTTNCNEGQRVTINMKLKDASAEPLRNQPSDPSKMPKLGKKKCRMGGSSAEISGVQVEQCGNRNNDTLDETSQSGTIENKVKKLGSKESNQGPTEFNHRDVLKVAIPENSTAHRPIKSALAEALGDQSVGTDTAHKKSKKKKGKGSSMCHDEVACMVLSSDEKLEGNRRLEQNEGVEMKISDKLTDVDSTIHVTQSGLQETSPVKNHTSDKECPAPVSKEFYEMNSVGRPMCESILSGDNEPRTDGANTTGEQEELTSNCDFEMRMSEKLGDASTKDPVSSFQLADSQGAVENRIGRKKSKAKKSTRRHELDMKNIAEASKNTSASEQDIICHDGSIDATTEAGGSIVTKTDVDHINEIGKRGKLSVTQGAETSLPSDNNKATGETKEQFLSAEKSLDDKGNIESGNASSTKRKKNSRKSAEKIPDKLDGEDDSRVNCPSVASGIGPIADPVTEQSKKVEISSDAGKLQISLDTEVKGLSHNKDLMQVQSATCKSSDHAKADMTIKEVETASAAPSDVKVAEGHENSGRSKKKKTKKEVATSNIDVSCAPSAMHDPSANHFVQGSNQDKDALPATERKVASEQESKIAYAEKTTLIDAELLPVEEKENEVEHLLRNQTDKNQEIVSLVEKKLKTKTKTKKSQSSKKSKSDLAIQDQEVSHKELAASSEQESKIAYVAGSHQHDEKTTLIDAELLPVEEKENEVEHLLRNQTDKNQEIVSLVEKKLKTKTKTKKSQSSKKNKSDLAIQDQEVSHKELAASNDNPRDVSPLPEPMEMDESGKNSNVDQLDITKLENQRNPGTDSNSKSSGKELRNANSFRVPSHPLAKGTLEETHAPEVNTDKSESINFKKYFIPGQQQGEVASKKPTKSNRHTKAGRKSKKDGVTSGGTSEDILNSRTEVTVPSHSSVQGDKTLEDTGKLATFDAPASEKDSKEPMDESMSSSSSRGSDRFPENRRQQTGSEIQSLATKNTKMRTGDLEDCTPKRGVLPTSGPKFGDIRSRRSDCKGGGNSDSATETPSDYSSSSGYSVEGSEISQASTPNGANVAKHEDAGAKHKVKSNFLGQDITIDMILRSSSRFKKAKVMAAQCQDEESQPVDVVPDSLADAWNQ</sequence>
<proteinExistence type="predicted"/>
<dbReference type="KEGG" id="nta:107763580"/>
<keyword evidence="1" id="KW-1185">Reference proteome</keyword>
<dbReference type="RefSeq" id="XP_016437553.1">
    <property type="nucleotide sequence ID" value="XM_016582067.1"/>
</dbReference>
<gene>
    <name evidence="2" type="primary">LOC107763580</name>
</gene>
<name>A0A1S3XCS9_TOBAC</name>
<accession>A0A1S3XCS9</accession>
<dbReference type="OrthoDB" id="1093005at2759"/>